<dbReference type="InterPro" id="IPR001849">
    <property type="entry name" value="PH_domain"/>
</dbReference>
<dbReference type="OrthoDB" id="10266696at2759"/>
<dbReference type="Gene3D" id="2.30.29.30">
    <property type="entry name" value="Pleckstrin-homology domain (PH domain)/Phosphotyrosine-binding domain (PTB)"/>
    <property type="match status" value="1"/>
</dbReference>
<dbReference type="InterPro" id="IPR037278">
    <property type="entry name" value="ARFGAP/RecO"/>
</dbReference>
<gene>
    <name evidence="8" type="ORF">FFLO_03109</name>
</gene>
<dbReference type="SMART" id="SM00105">
    <property type="entry name" value="ArfGap"/>
    <property type="match status" value="1"/>
</dbReference>
<dbReference type="Pfam" id="PF00169">
    <property type="entry name" value="PH"/>
    <property type="match status" value="1"/>
</dbReference>
<dbReference type="SUPFAM" id="SSF50729">
    <property type="entry name" value="PH domain-like"/>
    <property type="match status" value="1"/>
</dbReference>
<feature type="compositionally biased region" description="Polar residues" evidence="5">
    <location>
        <begin position="89"/>
        <end position="98"/>
    </location>
</feature>
<evidence type="ECO:0000256" key="5">
    <source>
        <dbReference type="SAM" id="MobiDB-lite"/>
    </source>
</evidence>
<keyword evidence="9" id="KW-1185">Reference proteome</keyword>
<evidence type="ECO:0000313" key="9">
    <source>
        <dbReference type="Proteomes" id="UP000812966"/>
    </source>
</evidence>
<dbReference type="CDD" id="cd08204">
    <property type="entry name" value="ArfGap"/>
    <property type="match status" value="1"/>
</dbReference>
<feature type="compositionally biased region" description="Low complexity" evidence="5">
    <location>
        <begin position="421"/>
        <end position="441"/>
    </location>
</feature>
<dbReference type="InterPro" id="IPR001164">
    <property type="entry name" value="ArfGAP_dom"/>
</dbReference>
<dbReference type="PROSITE" id="PS50003">
    <property type="entry name" value="PH_DOMAIN"/>
    <property type="match status" value="1"/>
</dbReference>
<proteinExistence type="predicted"/>
<keyword evidence="2 4" id="KW-0863">Zinc-finger</keyword>
<feature type="compositionally biased region" description="Polar residues" evidence="5">
    <location>
        <begin position="127"/>
        <end position="139"/>
    </location>
</feature>
<name>A0A8K0NTF5_9TREE</name>
<evidence type="ECO:0000256" key="3">
    <source>
        <dbReference type="ARBA" id="ARBA00022833"/>
    </source>
</evidence>
<evidence type="ECO:0000256" key="1">
    <source>
        <dbReference type="ARBA" id="ARBA00022723"/>
    </source>
</evidence>
<keyword evidence="1" id="KW-0479">Metal-binding</keyword>
<feature type="region of interest" description="Disordered" evidence="5">
    <location>
        <begin position="495"/>
        <end position="526"/>
    </location>
</feature>
<feature type="region of interest" description="Disordered" evidence="5">
    <location>
        <begin position="322"/>
        <end position="480"/>
    </location>
</feature>
<dbReference type="SUPFAM" id="SSF57863">
    <property type="entry name" value="ArfGap/RecO-like zinc finger"/>
    <property type="match status" value="1"/>
</dbReference>
<dbReference type="InterPro" id="IPR011993">
    <property type="entry name" value="PH-like_dom_sf"/>
</dbReference>
<evidence type="ECO:0000259" key="7">
    <source>
        <dbReference type="PROSITE" id="PS50115"/>
    </source>
</evidence>
<dbReference type="PRINTS" id="PR00405">
    <property type="entry name" value="REVINTRACTNG"/>
</dbReference>
<dbReference type="SMART" id="SM00233">
    <property type="entry name" value="PH"/>
    <property type="match status" value="1"/>
</dbReference>
<dbReference type="PANTHER" id="PTHR23180">
    <property type="entry name" value="CENTAURIN/ARF"/>
    <property type="match status" value="1"/>
</dbReference>
<dbReference type="GO" id="GO:0005096">
    <property type="term" value="F:GTPase activator activity"/>
    <property type="evidence" value="ECO:0007669"/>
    <property type="project" value="InterPro"/>
</dbReference>
<dbReference type="InterPro" id="IPR038508">
    <property type="entry name" value="ArfGAP_dom_sf"/>
</dbReference>
<dbReference type="EMBL" id="JABELV010000055">
    <property type="protein sequence ID" value="KAG7548996.1"/>
    <property type="molecule type" value="Genomic_DNA"/>
</dbReference>
<comment type="caution">
    <text evidence="8">The sequence shown here is derived from an EMBL/GenBank/DDBJ whole genome shotgun (WGS) entry which is preliminary data.</text>
</comment>
<dbReference type="Proteomes" id="UP000812966">
    <property type="component" value="Unassembled WGS sequence"/>
</dbReference>
<feature type="compositionally biased region" description="Low complexity" evidence="5">
    <location>
        <begin position="9"/>
        <end position="21"/>
    </location>
</feature>
<feature type="region of interest" description="Disordered" evidence="5">
    <location>
        <begin position="1"/>
        <end position="162"/>
    </location>
</feature>
<evidence type="ECO:0000259" key="6">
    <source>
        <dbReference type="PROSITE" id="PS50003"/>
    </source>
</evidence>
<feature type="compositionally biased region" description="Polar residues" evidence="5">
    <location>
        <begin position="55"/>
        <end position="67"/>
    </location>
</feature>
<accession>A0A8K0NTF5</accession>
<feature type="domain" description="Arf-GAP" evidence="7">
    <location>
        <begin position="547"/>
        <end position="676"/>
    </location>
</feature>
<reference evidence="8" key="1">
    <citation type="submission" date="2020-04" db="EMBL/GenBank/DDBJ databases">
        <title>Analysis of mating type loci in Filobasidium floriforme.</title>
        <authorList>
            <person name="Nowrousian M."/>
        </authorList>
    </citation>
    <scope>NUCLEOTIDE SEQUENCE</scope>
    <source>
        <strain evidence="8">CBS 6242</strain>
    </source>
</reference>
<feature type="compositionally biased region" description="Polar residues" evidence="5">
    <location>
        <begin position="373"/>
        <end position="384"/>
    </location>
</feature>
<dbReference type="Pfam" id="PF01412">
    <property type="entry name" value="ArfGap"/>
    <property type="match status" value="1"/>
</dbReference>
<dbReference type="GO" id="GO:0008270">
    <property type="term" value="F:zinc ion binding"/>
    <property type="evidence" value="ECO:0007669"/>
    <property type="project" value="UniProtKB-KW"/>
</dbReference>
<evidence type="ECO:0000313" key="8">
    <source>
        <dbReference type="EMBL" id="KAG7548996.1"/>
    </source>
</evidence>
<dbReference type="PANTHER" id="PTHR23180:SF160">
    <property type="entry name" value="ADP-RIBOSYLATION FACTOR GTPASE-ACTIVATING PROTEIN EFFECTOR PROTEIN 1"/>
    <property type="match status" value="1"/>
</dbReference>
<organism evidence="8 9">
    <name type="scientific">Filobasidium floriforme</name>
    <dbReference type="NCBI Taxonomy" id="5210"/>
    <lineage>
        <taxon>Eukaryota</taxon>
        <taxon>Fungi</taxon>
        <taxon>Dikarya</taxon>
        <taxon>Basidiomycota</taxon>
        <taxon>Agaricomycotina</taxon>
        <taxon>Tremellomycetes</taxon>
        <taxon>Filobasidiales</taxon>
        <taxon>Filobasidiaceae</taxon>
        <taxon>Filobasidium</taxon>
    </lineage>
</organism>
<keyword evidence="3" id="KW-0862">Zinc</keyword>
<dbReference type="AlphaFoldDB" id="A0A8K0NTF5"/>
<sequence>MGSRIRGMISSASSIHGGLSSMVGHNSNNNKDERDRAKTQQGHNNVSVGIEGPTAVSSSRMSLQIPSRVSPALEEMEGEETYRRPKMSNRLSLQSVPSRHQDGRRSPSGASLFTQEGDRPAGGLLSPTISIMTTATESAASHVPTVPSSTAPTPTMAGSKKFPTFRDLQDQSAAEMLEEEMRRVQAGRRKEGLVWSPGVWEGVGVSSGRHAGERKEKVKWESCWMVLSSCKMYEYRGGVSSKLGSASQVIDLRFATAREGRDTDRRYAFEIVTPTQGKRMYQATSAEEMKSWLYAISNAVESVLNGTSSFRDINQLVNHNRDSVDEHGMSTGPSENPIGLGFPSLSIGDADDPISSWPKPVTKKPSLKEALRQSRTSLGFGQSKSRSDLSGLLKDHSKSGGVVRNTRSSLSVPSHRPHPAALGSRSRQSSRSSRSSGRALSVFEHSDEGGRSVDAPAARGSLPSVPPTQHRKGSGYSMEFDDGMRRAILVANNSENEDGFVSPPADTGTGQVPLKARPQSVGQLPLSRTPTRVSQIDADRQVAIADMAMLRKVADQPSNQTCADCRRSLRGEYTQRWATVSLHNHPIVMFLCQRCAGIHRGLGSHVSKVRSPDLDKWTEEMILTARSSGNMRGNAVWERTRPDESDLQDLSLSALKAHIEKKYLHGVWLSPEDRALYFDEPRGIAL</sequence>
<feature type="domain" description="PH" evidence="6">
    <location>
        <begin position="207"/>
        <end position="301"/>
    </location>
</feature>
<evidence type="ECO:0000256" key="2">
    <source>
        <dbReference type="ARBA" id="ARBA00022771"/>
    </source>
</evidence>
<dbReference type="Gene3D" id="1.10.220.150">
    <property type="entry name" value="Arf GTPase activating protein"/>
    <property type="match status" value="1"/>
</dbReference>
<protein>
    <submittedName>
        <fullName evidence="8">Uncharacterized protein</fullName>
    </submittedName>
</protein>
<dbReference type="PROSITE" id="PS50115">
    <property type="entry name" value="ARFGAP"/>
    <property type="match status" value="1"/>
</dbReference>
<evidence type="ECO:0000256" key="4">
    <source>
        <dbReference type="PROSITE-ProRule" id="PRU00288"/>
    </source>
</evidence>
<dbReference type="InterPro" id="IPR045258">
    <property type="entry name" value="ACAP1/2/3-like"/>
</dbReference>
<feature type="compositionally biased region" description="Low complexity" evidence="5">
    <location>
        <begin position="143"/>
        <end position="155"/>
    </location>
</feature>